<dbReference type="InterPro" id="IPR005135">
    <property type="entry name" value="Endo/exonuclease/phosphatase"/>
</dbReference>
<evidence type="ECO:0000256" key="3">
    <source>
        <dbReference type="ARBA" id="ARBA00022722"/>
    </source>
</evidence>
<reference evidence="10 11" key="1">
    <citation type="submission" date="2021-06" db="EMBL/GenBank/DDBJ databases">
        <title>Complete genome of Haloferula helveola possessing various polysaccharide degrading enzymes.</title>
        <authorList>
            <person name="Takami H."/>
            <person name="Huang C."/>
            <person name="Hamasaki K."/>
        </authorList>
    </citation>
    <scope>NUCLEOTIDE SEQUENCE [LARGE SCALE GENOMIC DNA]</scope>
    <source>
        <strain evidence="10 11">CN-1</strain>
    </source>
</reference>
<name>A0ABM7RJJ3_9BACT</name>
<proteinExistence type="predicted"/>
<dbReference type="PROSITE" id="PS51257">
    <property type="entry name" value="PROKAR_LIPOPROTEIN"/>
    <property type="match status" value="1"/>
</dbReference>
<evidence type="ECO:0000256" key="1">
    <source>
        <dbReference type="ARBA" id="ARBA00001936"/>
    </source>
</evidence>
<keyword evidence="4" id="KW-0479">Metal-binding</keyword>
<evidence type="ECO:0000259" key="9">
    <source>
        <dbReference type="Pfam" id="PF03372"/>
    </source>
</evidence>
<evidence type="ECO:0000313" key="11">
    <source>
        <dbReference type="Proteomes" id="UP001374893"/>
    </source>
</evidence>
<dbReference type="EMBL" id="AP024702">
    <property type="protein sequence ID" value="BCX50320.1"/>
    <property type="molecule type" value="Genomic_DNA"/>
</dbReference>
<keyword evidence="6" id="KW-0378">Hydrolase</keyword>
<evidence type="ECO:0000256" key="2">
    <source>
        <dbReference type="ARBA" id="ARBA00001946"/>
    </source>
</evidence>
<evidence type="ECO:0000313" key="10">
    <source>
        <dbReference type="EMBL" id="BCX50320.1"/>
    </source>
</evidence>
<dbReference type="SUPFAM" id="SSF56219">
    <property type="entry name" value="DNase I-like"/>
    <property type="match status" value="1"/>
</dbReference>
<gene>
    <name evidence="10" type="ORF">HAHE_42280</name>
</gene>
<keyword evidence="10" id="KW-0255">Endonuclease</keyword>
<dbReference type="InterPro" id="IPR051547">
    <property type="entry name" value="TDP2-like"/>
</dbReference>
<comment type="cofactor">
    <cofactor evidence="1">
        <name>Mn(2+)</name>
        <dbReference type="ChEBI" id="CHEBI:29035"/>
    </cofactor>
</comment>
<comment type="cofactor">
    <cofactor evidence="2">
        <name>Mg(2+)</name>
        <dbReference type="ChEBI" id="CHEBI:18420"/>
    </cofactor>
</comment>
<dbReference type="Proteomes" id="UP001374893">
    <property type="component" value="Chromosome"/>
</dbReference>
<dbReference type="PANTHER" id="PTHR15822">
    <property type="entry name" value="TRAF AND TNF RECEPTOR-ASSOCIATED PROTEIN"/>
    <property type="match status" value="1"/>
</dbReference>
<evidence type="ECO:0000256" key="8">
    <source>
        <dbReference type="ARBA" id="ARBA00023204"/>
    </source>
</evidence>
<evidence type="ECO:0000256" key="4">
    <source>
        <dbReference type="ARBA" id="ARBA00022723"/>
    </source>
</evidence>
<evidence type="ECO:0000256" key="6">
    <source>
        <dbReference type="ARBA" id="ARBA00022801"/>
    </source>
</evidence>
<dbReference type="Pfam" id="PF03372">
    <property type="entry name" value="Exo_endo_phos"/>
    <property type="match status" value="1"/>
</dbReference>
<keyword evidence="5" id="KW-0227">DNA damage</keyword>
<protein>
    <submittedName>
        <fullName evidence="10">Endonuclease</fullName>
    </submittedName>
</protein>
<evidence type="ECO:0000256" key="7">
    <source>
        <dbReference type="ARBA" id="ARBA00022842"/>
    </source>
</evidence>
<keyword evidence="11" id="KW-1185">Reference proteome</keyword>
<dbReference type="GO" id="GO:0004519">
    <property type="term" value="F:endonuclease activity"/>
    <property type="evidence" value="ECO:0007669"/>
    <property type="project" value="UniProtKB-KW"/>
</dbReference>
<feature type="domain" description="Endonuclease/exonuclease/phosphatase" evidence="9">
    <location>
        <begin position="107"/>
        <end position="312"/>
    </location>
</feature>
<dbReference type="Gene3D" id="3.60.10.10">
    <property type="entry name" value="Endonuclease/exonuclease/phosphatase"/>
    <property type="match status" value="1"/>
</dbReference>
<dbReference type="PANTHER" id="PTHR15822:SF4">
    <property type="entry name" value="TYROSYL-DNA PHOSPHODIESTERASE 2"/>
    <property type="match status" value="1"/>
</dbReference>
<sequence>MRLSPIFSNAPGFLGAFLLALSATSCEKESKAAGEWSGPVVTADAAPPETSAEPAPVVIGKPEVSIIQEPDSPGSLRFIAYNIENWLTMDRYVDGKRVNSKPKPDSEKEAIVTILARHQPDVVGICEIGTKEDLAELQQLLKEAGVDLPHAHHTGGADDTRRLAMLSRFPFASTQLHESLEYELEGKTMGMGRGILDATVDSPIGPIRFLGAHLKSKREIPEADQEMMRRAEAHLLRDQATSILTADPSARLIVYGDMNDTRQASAIRTIRGPSKGPTKLGMAFMRDSRAETWTHFWEYQDVYSRFDYVFFSMPMTDGVLWDECRIIDDPEWKDASDHRALLFVLE</sequence>
<keyword evidence="8" id="KW-0234">DNA repair</keyword>
<accession>A0ABM7RJJ3</accession>
<dbReference type="RefSeq" id="WP_338687321.1">
    <property type="nucleotide sequence ID" value="NZ_AP024702.1"/>
</dbReference>
<keyword evidence="7" id="KW-0460">Magnesium</keyword>
<dbReference type="InterPro" id="IPR036691">
    <property type="entry name" value="Endo/exonu/phosph_ase_sf"/>
</dbReference>
<organism evidence="10 11">
    <name type="scientific">Haloferula helveola</name>
    <dbReference type="NCBI Taxonomy" id="490095"/>
    <lineage>
        <taxon>Bacteria</taxon>
        <taxon>Pseudomonadati</taxon>
        <taxon>Verrucomicrobiota</taxon>
        <taxon>Verrucomicrobiia</taxon>
        <taxon>Verrucomicrobiales</taxon>
        <taxon>Verrucomicrobiaceae</taxon>
        <taxon>Haloferula</taxon>
    </lineage>
</organism>
<keyword evidence="3" id="KW-0540">Nuclease</keyword>
<evidence type="ECO:0000256" key="5">
    <source>
        <dbReference type="ARBA" id="ARBA00022763"/>
    </source>
</evidence>